<accession>A0A915EV72</accession>
<sequence>MNGKGMQTKPQSMKCALSLPLVLALVEFASAYTFLVPVEKSWRIYYLCLLIAGRLYVYYEGRRYYLTDDPTKRLIVFLVNDCIVTLNLEKSRRERYQYAETSLGSMETMLGKATLMNVSESMVDLTNHKLSTCYSIYSLLI</sequence>
<keyword evidence="1" id="KW-0472">Membrane</keyword>
<evidence type="ECO:0000256" key="1">
    <source>
        <dbReference type="SAM" id="Phobius"/>
    </source>
</evidence>
<dbReference type="AlphaFoldDB" id="A0A915EV72"/>
<feature type="transmembrane region" description="Helical" evidence="1">
    <location>
        <begin position="41"/>
        <end position="59"/>
    </location>
</feature>
<organism evidence="2 3">
    <name type="scientific">Echinococcus canadensis</name>
    <dbReference type="NCBI Taxonomy" id="519352"/>
    <lineage>
        <taxon>Eukaryota</taxon>
        <taxon>Metazoa</taxon>
        <taxon>Spiralia</taxon>
        <taxon>Lophotrochozoa</taxon>
        <taxon>Platyhelminthes</taxon>
        <taxon>Cestoda</taxon>
        <taxon>Eucestoda</taxon>
        <taxon>Cyclophyllidea</taxon>
        <taxon>Taeniidae</taxon>
        <taxon>Echinococcus</taxon>
        <taxon>Echinococcus canadensis group</taxon>
    </lineage>
</organism>
<proteinExistence type="predicted"/>
<keyword evidence="1" id="KW-1133">Transmembrane helix</keyword>
<protein>
    <submittedName>
        <fullName evidence="3">Uncharacterized protein</fullName>
    </submittedName>
</protein>
<keyword evidence="2" id="KW-1185">Reference proteome</keyword>
<evidence type="ECO:0000313" key="2">
    <source>
        <dbReference type="Proteomes" id="UP000887562"/>
    </source>
</evidence>
<name>A0A915EV72_9CEST</name>
<keyword evidence="1" id="KW-0812">Transmembrane</keyword>
<evidence type="ECO:0000313" key="3">
    <source>
        <dbReference type="WBParaSite" id="maker-E.canG7_contigs_1489-snap-gene-0.31-mRNA-1"/>
    </source>
</evidence>
<reference evidence="3" key="1">
    <citation type="submission" date="2022-11" db="UniProtKB">
        <authorList>
            <consortium name="WormBaseParasite"/>
        </authorList>
    </citation>
    <scope>IDENTIFICATION</scope>
</reference>
<dbReference type="Proteomes" id="UP000887562">
    <property type="component" value="Unplaced"/>
</dbReference>
<dbReference type="WBParaSite" id="maker-E.canG7_contigs_1489-snap-gene-0.31-mRNA-1">
    <property type="protein sequence ID" value="maker-E.canG7_contigs_1489-snap-gene-0.31-mRNA-1"/>
    <property type="gene ID" value="EcG7_04112"/>
</dbReference>